<dbReference type="InterPro" id="IPR007229">
    <property type="entry name" value="Nic_PRibTrfase-Fam"/>
</dbReference>
<dbReference type="Gene3D" id="3.20.140.10">
    <property type="entry name" value="nicotinate phosphoribosyltransferase"/>
    <property type="match status" value="1"/>
</dbReference>
<dbReference type="Pfam" id="PF04095">
    <property type="entry name" value="NAPRTase"/>
    <property type="match status" value="1"/>
</dbReference>
<dbReference type="NCBIfam" id="NF003704">
    <property type="entry name" value="PRK05321.1"/>
    <property type="match status" value="1"/>
</dbReference>
<dbReference type="InterPro" id="IPR040727">
    <property type="entry name" value="NAPRTase_N"/>
</dbReference>
<keyword evidence="5 8" id="KW-0436">Ligase</keyword>
<gene>
    <name evidence="11" type="ORF">LODBEIA_P59480</name>
</gene>
<dbReference type="SUPFAM" id="SSF51690">
    <property type="entry name" value="Nicotinate/Quinolinate PRTase C-terminal domain-like"/>
    <property type="match status" value="1"/>
</dbReference>
<accession>A0ABP0ZUA7</accession>
<keyword evidence="4" id="KW-0597">Phosphoprotein</keyword>
<dbReference type="InterPro" id="IPR041525">
    <property type="entry name" value="N/Namide_PRibTrfase"/>
</dbReference>
<evidence type="ECO:0000256" key="7">
    <source>
        <dbReference type="ARBA" id="ARBA00048668"/>
    </source>
</evidence>
<organism evidence="11 12">
    <name type="scientific">Lodderomyces beijingensis</name>
    <dbReference type="NCBI Taxonomy" id="1775926"/>
    <lineage>
        <taxon>Eukaryota</taxon>
        <taxon>Fungi</taxon>
        <taxon>Dikarya</taxon>
        <taxon>Ascomycota</taxon>
        <taxon>Saccharomycotina</taxon>
        <taxon>Pichiomycetes</taxon>
        <taxon>Debaryomycetaceae</taxon>
        <taxon>Candida/Lodderomyces clade</taxon>
        <taxon>Lodderomyces</taxon>
    </lineage>
</organism>
<keyword evidence="6 8" id="KW-0662">Pyridine nucleotide biosynthesis</keyword>
<evidence type="ECO:0000256" key="2">
    <source>
        <dbReference type="ARBA" id="ARBA00010897"/>
    </source>
</evidence>
<dbReference type="PANTHER" id="PTHR11098:SF1">
    <property type="entry name" value="NICOTINATE PHOSPHORIBOSYLTRANSFERASE"/>
    <property type="match status" value="1"/>
</dbReference>
<evidence type="ECO:0000256" key="4">
    <source>
        <dbReference type="ARBA" id="ARBA00022553"/>
    </source>
</evidence>
<dbReference type="EMBL" id="OZ022412">
    <property type="protein sequence ID" value="CAK9442205.1"/>
    <property type="molecule type" value="Genomic_DNA"/>
</dbReference>
<feature type="domain" description="Nicotinate phosphoribosyltransferase N-terminal" evidence="10">
    <location>
        <begin position="12"/>
        <end position="133"/>
    </location>
</feature>
<evidence type="ECO:0000313" key="11">
    <source>
        <dbReference type="EMBL" id="CAK9442205.1"/>
    </source>
</evidence>
<comment type="function">
    <text evidence="8">Catalyzes the synthesis of beta-nicotinate D-ribonucleotide from nicotinate and 5-phospho-D-ribose 1-phosphate at the expense of ATP.</text>
</comment>
<dbReference type="InterPro" id="IPR006406">
    <property type="entry name" value="Nic_PRibTrfase"/>
</dbReference>
<evidence type="ECO:0000313" key="12">
    <source>
        <dbReference type="Proteomes" id="UP001497383"/>
    </source>
</evidence>
<dbReference type="RefSeq" id="XP_066832886.1">
    <property type="nucleotide sequence ID" value="XM_066976336.1"/>
</dbReference>
<sequence length="416" mass="47105">MVEARSAITSLLDTDLYKIFMHAAVHKQFPAANVKYKYTNRTAALKLTAEAIAWAKQQIGQLGQLRFTKEEIAYLAETLPQLPPEYLVYLQTFKLSPETQVKYPGTDDAFELEIEGKWDETILYEIPVLALISEAYFRYVDTDWDYTNQAESARAKVAQLVNHKCNFSEFGTRRRRSFKAQEIVIDAMKDAQKELGSRAQYIAGTSNVLLAMQKNLAPIGTVAHEWYMGIASITQNYKEANKMAMDYWIDTYGPQYAGLALTDTFGTDDYLKVFVPPYVDIYAGVRQDSGDPALYAAKIARHYEKYGISNKVVCFSDSLNVEKCLKLREKADSLSLKSTFGIGTFFTNDFLAASTGEKSQPLNIVIKLKEVNGMPCIKLSDNLGKNMGDEATVKRVKEELGYTERTWQEGDETHRW</sequence>
<comment type="pathway">
    <text evidence="1 8">Cofactor biosynthesis; NAD(+) biosynthesis; nicotinate D-ribonucleotide from nicotinate: step 1/1.</text>
</comment>
<evidence type="ECO:0000256" key="1">
    <source>
        <dbReference type="ARBA" id="ARBA00004952"/>
    </source>
</evidence>
<evidence type="ECO:0000256" key="5">
    <source>
        <dbReference type="ARBA" id="ARBA00022598"/>
    </source>
</evidence>
<feature type="domain" description="Nicotinate/nicotinamide phosphoribosyltransferase" evidence="9">
    <location>
        <begin position="165"/>
        <end position="403"/>
    </location>
</feature>
<proteinExistence type="inferred from homology"/>
<dbReference type="HAMAP" id="MF_00570">
    <property type="entry name" value="NAPRTase"/>
    <property type="match status" value="1"/>
</dbReference>
<reference evidence="11 12" key="1">
    <citation type="submission" date="2024-03" db="EMBL/GenBank/DDBJ databases">
        <authorList>
            <person name="Brejova B."/>
        </authorList>
    </citation>
    <scope>NUCLEOTIDE SEQUENCE [LARGE SCALE GENOMIC DNA]</scope>
    <source>
        <strain evidence="11 12">CBS 14171</strain>
    </source>
</reference>
<evidence type="ECO:0000259" key="9">
    <source>
        <dbReference type="Pfam" id="PF04095"/>
    </source>
</evidence>
<evidence type="ECO:0000256" key="8">
    <source>
        <dbReference type="RuleBase" id="RU003838"/>
    </source>
</evidence>
<name>A0ABP0ZUA7_9ASCO</name>
<dbReference type="SUPFAM" id="SSF54675">
    <property type="entry name" value="Nicotinate/Quinolinate PRTase N-terminal domain-like"/>
    <property type="match status" value="1"/>
</dbReference>
<dbReference type="EC" id="6.3.4.21" evidence="3 8"/>
<evidence type="ECO:0000256" key="3">
    <source>
        <dbReference type="ARBA" id="ARBA00013236"/>
    </source>
</evidence>
<dbReference type="InterPro" id="IPR036068">
    <property type="entry name" value="Nicotinate_pribotase-like_C"/>
</dbReference>
<comment type="PTM">
    <text evidence="8">Transiently phosphorylated on a His residue during the reaction cycle. Phosphorylation strongly increases the affinity for substrates and increases the rate of nicotinate D-ribonucleotide production. Dephosphorylation regenerates the low-affinity form of the enzyme, leading to product release.</text>
</comment>
<comment type="catalytic activity">
    <reaction evidence="7 8">
        <text>5-phospho-alpha-D-ribose 1-diphosphate + nicotinate + ATP + H2O = nicotinate beta-D-ribonucleotide + ADP + phosphate + diphosphate</text>
        <dbReference type="Rhea" id="RHEA:36163"/>
        <dbReference type="ChEBI" id="CHEBI:15377"/>
        <dbReference type="ChEBI" id="CHEBI:30616"/>
        <dbReference type="ChEBI" id="CHEBI:32544"/>
        <dbReference type="ChEBI" id="CHEBI:33019"/>
        <dbReference type="ChEBI" id="CHEBI:43474"/>
        <dbReference type="ChEBI" id="CHEBI:57502"/>
        <dbReference type="ChEBI" id="CHEBI:58017"/>
        <dbReference type="ChEBI" id="CHEBI:456216"/>
        <dbReference type="EC" id="6.3.4.21"/>
    </reaction>
</comment>
<dbReference type="GeneID" id="92211144"/>
<keyword evidence="12" id="KW-1185">Reference proteome</keyword>
<dbReference type="Proteomes" id="UP001497383">
    <property type="component" value="Chromosome 8"/>
</dbReference>
<evidence type="ECO:0000256" key="6">
    <source>
        <dbReference type="ARBA" id="ARBA00022642"/>
    </source>
</evidence>
<protein>
    <recommendedName>
        <fullName evidence="3 8">Nicotinate phosphoribosyltransferase</fullName>
        <ecNumber evidence="3 8">6.3.4.21</ecNumber>
    </recommendedName>
</protein>
<dbReference type="PANTHER" id="PTHR11098">
    <property type="entry name" value="NICOTINATE PHOSPHORIBOSYLTRANSFERASE"/>
    <property type="match status" value="1"/>
</dbReference>
<dbReference type="PIRSF" id="PIRSF000484">
    <property type="entry name" value="NAPRT"/>
    <property type="match status" value="1"/>
</dbReference>
<comment type="similarity">
    <text evidence="2 8">Belongs to the NAPRTase family.</text>
</comment>
<evidence type="ECO:0000259" key="10">
    <source>
        <dbReference type="Pfam" id="PF17767"/>
    </source>
</evidence>
<dbReference type="NCBIfam" id="TIGR01514">
    <property type="entry name" value="NAPRTase"/>
    <property type="match status" value="1"/>
</dbReference>
<dbReference type="Pfam" id="PF17767">
    <property type="entry name" value="NAPRTase_N"/>
    <property type="match status" value="1"/>
</dbReference>